<gene>
    <name evidence="1" type="ORF">Csa_3G405520</name>
</gene>
<accession>A0A0A0LBC3</accession>
<reference evidence="1 2" key="4">
    <citation type="journal article" date="2011" name="BMC Genomics">
        <title>RNA-Seq improves annotation of protein-coding genes in the cucumber genome.</title>
        <authorList>
            <person name="Li Z."/>
            <person name="Zhang Z."/>
            <person name="Yan P."/>
            <person name="Huang S."/>
            <person name="Fei Z."/>
            <person name="Lin K."/>
        </authorList>
    </citation>
    <scope>NUCLEOTIDE SEQUENCE [LARGE SCALE GENOMIC DNA]</scope>
    <source>
        <strain evidence="2">cv. 9930</strain>
    </source>
</reference>
<dbReference type="Proteomes" id="UP000029981">
    <property type="component" value="Chromosome 3"/>
</dbReference>
<protein>
    <submittedName>
        <fullName evidence="1">Uncharacterized protein</fullName>
    </submittedName>
</protein>
<sequence>MKGVKKKRQYSRKNQEFSDSFPHRVVGEVFRRQVLSNLRHSPRYNNDLLSVTVNSRQNNKTPLPFISIFSNINPSFPIFFTKQIFFHSFFTQKPISGITSPSPFSAPNFR</sequence>
<reference evidence="1 2" key="3">
    <citation type="journal article" date="2010" name="BMC Genomics">
        <title>Transcriptome sequencing and comparative analysis of cucumber flowers with different sex types.</title>
        <authorList>
            <person name="Guo S."/>
            <person name="Zheng Y."/>
            <person name="Joung J.G."/>
            <person name="Liu S."/>
            <person name="Zhang Z."/>
            <person name="Crasta O.R."/>
            <person name="Sobral B.W."/>
            <person name="Xu Y."/>
            <person name="Huang S."/>
            <person name="Fei Z."/>
        </authorList>
    </citation>
    <scope>NUCLEOTIDE SEQUENCE [LARGE SCALE GENOMIC DNA]</scope>
    <source>
        <strain evidence="2">cv. 9930</strain>
    </source>
</reference>
<reference evidence="1 2" key="1">
    <citation type="journal article" date="2009" name="Nat. Genet.">
        <title>The genome of the cucumber, Cucumis sativus L.</title>
        <authorList>
            <person name="Huang S."/>
            <person name="Li R."/>
            <person name="Zhang Z."/>
            <person name="Li L."/>
            <person name="Gu X."/>
            <person name="Fan W."/>
            <person name="Lucas W.J."/>
            <person name="Wang X."/>
            <person name="Xie B."/>
            <person name="Ni P."/>
            <person name="Ren Y."/>
            <person name="Zhu H."/>
            <person name="Li J."/>
            <person name="Lin K."/>
            <person name="Jin W."/>
            <person name="Fei Z."/>
            <person name="Li G."/>
            <person name="Staub J."/>
            <person name="Kilian A."/>
            <person name="van der Vossen E.A."/>
            <person name="Wu Y."/>
            <person name="Guo J."/>
            <person name="He J."/>
            <person name="Jia Z."/>
            <person name="Ren Y."/>
            <person name="Tian G."/>
            <person name="Lu Y."/>
            <person name="Ruan J."/>
            <person name="Qian W."/>
            <person name="Wang M."/>
            <person name="Huang Q."/>
            <person name="Li B."/>
            <person name="Xuan Z."/>
            <person name="Cao J."/>
            <person name="Asan"/>
            <person name="Wu Z."/>
            <person name="Zhang J."/>
            <person name="Cai Q."/>
            <person name="Bai Y."/>
            <person name="Zhao B."/>
            <person name="Han Y."/>
            <person name="Li Y."/>
            <person name="Li X."/>
            <person name="Wang S."/>
            <person name="Shi Q."/>
            <person name="Liu S."/>
            <person name="Cho W.K."/>
            <person name="Kim J.Y."/>
            <person name="Xu Y."/>
            <person name="Heller-Uszynska K."/>
            <person name="Miao H."/>
            <person name="Cheng Z."/>
            <person name="Zhang S."/>
            <person name="Wu J."/>
            <person name="Yang Y."/>
            <person name="Kang H."/>
            <person name="Li M."/>
            <person name="Liang H."/>
            <person name="Ren X."/>
            <person name="Shi Z."/>
            <person name="Wen M."/>
            <person name="Jian M."/>
            <person name="Yang H."/>
            <person name="Zhang G."/>
            <person name="Yang Z."/>
            <person name="Chen R."/>
            <person name="Liu S."/>
            <person name="Li J."/>
            <person name="Ma L."/>
            <person name="Liu H."/>
            <person name="Zhou Y."/>
            <person name="Zhao J."/>
            <person name="Fang X."/>
            <person name="Li G."/>
            <person name="Fang L."/>
            <person name="Li Y."/>
            <person name="Liu D."/>
            <person name="Zheng H."/>
            <person name="Zhang Y."/>
            <person name="Qin N."/>
            <person name="Li Z."/>
            <person name="Yang G."/>
            <person name="Yang S."/>
            <person name="Bolund L."/>
            <person name="Kristiansen K."/>
            <person name="Zheng H."/>
            <person name="Li S."/>
            <person name="Zhang X."/>
            <person name="Yang H."/>
            <person name="Wang J."/>
            <person name="Sun R."/>
            <person name="Zhang B."/>
            <person name="Jiang S."/>
            <person name="Wang J."/>
            <person name="Du Y."/>
            <person name="Li S."/>
        </authorList>
    </citation>
    <scope>NUCLEOTIDE SEQUENCE [LARGE SCALE GENOMIC DNA]</scope>
    <source>
        <strain evidence="2">cv. 9930</strain>
    </source>
</reference>
<dbReference type="Gramene" id="KGN57952">
    <property type="protein sequence ID" value="KGN57952"/>
    <property type="gene ID" value="Csa_3G405520"/>
</dbReference>
<dbReference type="EMBL" id="CM002924">
    <property type="protein sequence ID" value="KGN57952.1"/>
    <property type="molecule type" value="Genomic_DNA"/>
</dbReference>
<evidence type="ECO:0000313" key="2">
    <source>
        <dbReference type="Proteomes" id="UP000029981"/>
    </source>
</evidence>
<dbReference type="AlphaFoldDB" id="A0A0A0LBC3"/>
<proteinExistence type="predicted"/>
<organism evidence="1 2">
    <name type="scientific">Cucumis sativus</name>
    <name type="common">Cucumber</name>
    <dbReference type="NCBI Taxonomy" id="3659"/>
    <lineage>
        <taxon>Eukaryota</taxon>
        <taxon>Viridiplantae</taxon>
        <taxon>Streptophyta</taxon>
        <taxon>Embryophyta</taxon>
        <taxon>Tracheophyta</taxon>
        <taxon>Spermatophyta</taxon>
        <taxon>Magnoliopsida</taxon>
        <taxon>eudicotyledons</taxon>
        <taxon>Gunneridae</taxon>
        <taxon>Pentapetalae</taxon>
        <taxon>rosids</taxon>
        <taxon>fabids</taxon>
        <taxon>Cucurbitales</taxon>
        <taxon>Cucurbitaceae</taxon>
        <taxon>Benincaseae</taxon>
        <taxon>Cucumis</taxon>
    </lineage>
</organism>
<keyword evidence="2" id="KW-1185">Reference proteome</keyword>
<name>A0A0A0LBC3_CUCSA</name>
<reference evidence="1 2" key="2">
    <citation type="journal article" date="2009" name="PLoS ONE">
        <title>An integrated genetic and cytogenetic map of the cucumber genome.</title>
        <authorList>
            <person name="Ren Y."/>
            <person name="Zhang Z."/>
            <person name="Liu J."/>
            <person name="Staub J.E."/>
            <person name="Han Y."/>
            <person name="Cheng Z."/>
            <person name="Li X."/>
            <person name="Lu J."/>
            <person name="Miao H."/>
            <person name="Kang H."/>
            <person name="Xie B."/>
            <person name="Gu X."/>
            <person name="Wang X."/>
            <person name="Du Y."/>
            <person name="Jin W."/>
            <person name="Huang S."/>
        </authorList>
    </citation>
    <scope>NUCLEOTIDE SEQUENCE [LARGE SCALE GENOMIC DNA]</scope>
    <source>
        <strain evidence="2">cv. 9930</strain>
    </source>
</reference>
<evidence type="ECO:0000313" key="1">
    <source>
        <dbReference type="EMBL" id="KGN57952.1"/>
    </source>
</evidence>